<gene>
    <name evidence="1" type="ORF">FD30_GL001938</name>
</gene>
<dbReference type="GeneID" id="84781811"/>
<keyword evidence="2" id="KW-1185">Reference proteome</keyword>
<dbReference type="OrthoDB" id="1655898at2"/>
<dbReference type="RefSeq" id="WP_056943528.1">
    <property type="nucleotide sequence ID" value="NZ_AZDT01000006.1"/>
</dbReference>
<comment type="caution">
    <text evidence="1">The sequence shown here is derived from an EMBL/GenBank/DDBJ whole genome shotgun (WGS) entry which is preliminary data.</text>
</comment>
<protein>
    <submittedName>
        <fullName evidence="1">TPR repeat-containing protein</fullName>
    </submittedName>
</protein>
<reference evidence="1 2" key="1">
    <citation type="journal article" date="2015" name="Genome Announc.">
        <title>Expanding the biotechnology potential of lactobacilli through comparative genomics of 213 strains and associated genera.</title>
        <authorList>
            <person name="Sun Z."/>
            <person name="Harris H.M."/>
            <person name="McCann A."/>
            <person name="Guo C."/>
            <person name="Argimon S."/>
            <person name="Zhang W."/>
            <person name="Yang X."/>
            <person name="Jeffery I.B."/>
            <person name="Cooney J.C."/>
            <person name="Kagawa T.F."/>
            <person name="Liu W."/>
            <person name="Song Y."/>
            <person name="Salvetti E."/>
            <person name="Wrobel A."/>
            <person name="Rasinkangas P."/>
            <person name="Parkhill J."/>
            <person name="Rea M.C."/>
            <person name="O'Sullivan O."/>
            <person name="Ritari J."/>
            <person name="Douillard F.P."/>
            <person name="Paul Ross R."/>
            <person name="Yang R."/>
            <person name="Briner A.E."/>
            <person name="Felis G.E."/>
            <person name="de Vos W.M."/>
            <person name="Barrangou R."/>
            <person name="Klaenhammer T.R."/>
            <person name="Caufield P.W."/>
            <person name="Cui Y."/>
            <person name="Zhang H."/>
            <person name="O'Toole P.W."/>
        </authorList>
    </citation>
    <scope>NUCLEOTIDE SEQUENCE [LARGE SCALE GENOMIC DNA]</scope>
    <source>
        <strain evidence="1 2">DSM 19117</strain>
    </source>
</reference>
<dbReference type="Proteomes" id="UP000051162">
    <property type="component" value="Unassembled WGS sequence"/>
</dbReference>
<organism evidence="1 2">
    <name type="scientific">Levilactobacillus namurensis DSM 19117</name>
    <dbReference type="NCBI Taxonomy" id="1423773"/>
    <lineage>
        <taxon>Bacteria</taxon>
        <taxon>Bacillati</taxon>
        <taxon>Bacillota</taxon>
        <taxon>Bacilli</taxon>
        <taxon>Lactobacillales</taxon>
        <taxon>Lactobacillaceae</taxon>
        <taxon>Levilactobacillus</taxon>
    </lineage>
</organism>
<dbReference type="STRING" id="1423773.FD30_GL001938"/>
<accession>A0A0R1K1P2</accession>
<sequence length="310" mass="35159">MTQPTFETALAAYQAAKWSTASAEFTTLYQAQQTPELNRYLAVSLFQDQQYLAAEQIAAENDGAYLTSDTWFNWRLTIALHNQQFIFARELCELPQAAAWRSAGIQRITTAEQTASTQLAATQNVIAKQFYHLGDAPLREQQHRLLRAHQLPLAKFLQGTRYLLVDPFLHPLLRATLLEELYRLRVNLTVQLHWLDDQVHTVATRDLIGVTQGKAAQAALVYLQEQIAQNNPGLATNVRQTLNLQLMLLYPFADEIITQPQAWVDWLAGRPLDQTVSETDCKVIADWQKRLTTHLEALFAAVNDENSENS</sequence>
<dbReference type="EMBL" id="AZDT01000006">
    <property type="protein sequence ID" value="KRK77423.1"/>
    <property type="molecule type" value="Genomic_DNA"/>
</dbReference>
<dbReference type="PATRIC" id="fig|1423773.3.peg.1984"/>
<proteinExistence type="predicted"/>
<name>A0A0R1K1P2_9LACO</name>
<evidence type="ECO:0000313" key="2">
    <source>
        <dbReference type="Proteomes" id="UP000051162"/>
    </source>
</evidence>
<evidence type="ECO:0000313" key="1">
    <source>
        <dbReference type="EMBL" id="KRK77423.1"/>
    </source>
</evidence>
<dbReference type="AlphaFoldDB" id="A0A0R1K1P2"/>